<dbReference type="Proteomes" id="UP000703893">
    <property type="component" value="Unassembled WGS sequence"/>
</dbReference>
<dbReference type="SUPFAM" id="SSF52172">
    <property type="entry name" value="CheY-like"/>
    <property type="match status" value="1"/>
</dbReference>
<evidence type="ECO:0000256" key="3">
    <source>
        <dbReference type="PROSITE-ProRule" id="PRU00169"/>
    </source>
</evidence>
<keyword evidence="1 3" id="KW-0597">Phosphoprotein</keyword>
<comment type="caution">
    <text evidence="5">The sequence shown here is derived from an EMBL/GenBank/DDBJ whole genome shotgun (WGS) entry which is preliminary data.</text>
</comment>
<gene>
    <name evidence="5" type="ORF">FJZ00_04365</name>
</gene>
<dbReference type="InterPro" id="IPR011006">
    <property type="entry name" value="CheY-like_superfamily"/>
</dbReference>
<protein>
    <submittedName>
        <fullName evidence="5">Response regulator</fullName>
    </submittedName>
</protein>
<evidence type="ECO:0000313" key="5">
    <source>
        <dbReference type="EMBL" id="MBM3274360.1"/>
    </source>
</evidence>
<organism evidence="5 6">
    <name type="scientific">Candidatus Tanganyikabacteria bacterium</name>
    <dbReference type="NCBI Taxonomy" id="2961651"/>
    <lineage>
        <taxon>Bacteria</taxon>
        <taxon>Bacillati</taxon>
        <taxon>Candidatus Sericytochromatia</taxon>
        <taxon>Candidatus Tanganyikabacteria</taxon>
    </lineage>
</organism>
<dbReference type="AlphaFoldDB" id="A0A937X4U2"/>
<feature type="modified residue" description="4-aspartylphosphate" evidence="3">
    <location>
        <position position="53"/>
    </location>
</feature>
<evidence type="ECO:0000256" key="2">
    <source>
        <dbReference type="ARBA" id="ARBA00023012"/>
    </source>
</evidence>
<dbReference type="PANTHER" id="PTHR45339">
    <property type="entry name" value="HYBRID SIGNAL TRANSDUCTION HISTIDINE KINASE J"/>
    <property type="match status" value="1"/>
</dbReference>
<proteinExistence type="predicted"/>
<dbReference type="SMART" id="SM00448">
    <property type="entry name" value="REC"/>
    <property type="match status" value="1"/>
</dbReference>
<evidence type="ECO:0000313" key="6">
    <source>
        <dbReference type="Proteomes" id="UP000703893"/>
    </source>
</evidence>
<evidence type="ECO:0000256" key="1">
    <source>
        <dbReference type="ARBA" id="ARBA00022553"/>
    </source>
</evidence>
<accession>A0A937X4U2</accession>
<dbReference type="GO" id="GO:0000160">
    <property type="term" value="P:phosphorelay signal transduction system"/>
    <property type="evidence" value="ECO:0007669"/>
    <property type="project" value="UniProtKB-KW"/>
</dbReference>
<reference evidence="5 6" key="1">
    <citation type="submission" date="2019-03" db="EMBL/GenBank/DDBJ databases">
        <title>Lake Tanganyika Metagenome-Assembled Genomes (MAGs).</title>
        <authorList>
            <person name="Tran P."/>
        </authorList>
    </citation>
    <scope>NUCLEOTIDE SEQUENCE [LARGE SCALE GENOMIC DNA]</scope>
    <source>
        <strain evidence="5">K_DeepCast_65m_m2_236</strain>
    </source>
</reference>
<feature type="domain" description="Response regulatory" evidence="4">
    <location>
        <begin position="4"/>
        <end position="120"/>
    </location>
</feature>
<keyword evidence="2" id="KW-0902">Two-component regulatory system</keyword>
<sequence length="127" mass="13774">MRNRILLVEDVEDNRELARELLEVAGYHVSEATNGVDALEQARAHPFDLVLLDLSLPIVDGWEALRQLKADPRFAAIPVVALTAHAMAGDRERALAAGFHGYIAKPIVVGTFAAVVAEYLQDAKSTG</sequence>
<name>A0A937X4U2_9BACT</name>
<dbReference type="PANTHER" id="PTHR45339:SF1">
    <property type="entry name" value="HYBRID SIGNAL TRANSDUCTION HISTIDINE KINASE J"/>
    <property type="match status" value="1"/>
</dbReference>
<dbReference type="EMBL" id="VGJX01000192">
    <property type="protein sequence ID" value="MBM3274360.1"/>
    <property type="molecule type" value="Genomic_DNA"/>
</dbReference>
<dbReference type="Gene3D" id="3.40.50.2300">
    <property type="match status" value="1"/>
</dbReference>
<dbReference type="PROSITE" id="PS50110">
    <property type="entry name" value="RESPONSE_REGULATORY"/>
    <property type="match status" value="1"/>
</dbReference>
<dbReference type="InterPro" id="IPR001789">
    <property type="entry name" value="Sig_transdc_resp-reg_receiver"/>
</dbReference>
<dbReference type="Pfam" id="PF00072">
    <property type="entry name" value="Response_reg"/>
    <property type="match status" value="1"/>
</dbReference>
<evidence type="ECO:0000259" key="4">
    <source>
        <dbReference type="PROSITE" id="PS50110"/>
    </source>
</evidence>